<organism evidence="2 3">
    <name type="scientific">Gimesia maris</name>
    <dbReference type="NCBI Taxonomy" id="122"/>
    <lineage>
        <taxon>Bacteria</taxon>
        <taxon>Pseudomonadati</taxon>
        <taxon>Planctomycetota</taxon>
        <taxon>Planctomycetia</taxon>
        <taxon>Planctomycetales</taxon>
        <taxon>Planctomycetaceae</taxon>
        <taxon>Gimesia</taxon>
    </lineage>
</organism>
<protein>
    <submittedName>
        <fullName evidence="2">Uncharacterized protein</fullName>
    </submittedName>
</protein>
<sequence length="70" mass="7810">MREEVSFTDGQIIVKGKTVKRGKPKRADYILYYRPNISLAVTEAKDNNHSVGDLRAGGYPKTKKSVNSLV</sequence>
<gene>
    <name evidence="2" type="ORF">GmarT_41480</name>
</gene>
<proteinExistence type="predicted"/>
<feature type="region of interest" description="Disordered" evidence="1">
    <location>
        <begin position="50"/>
        <end position="70"/>
    </location>
</feature>
<evidence type="ECO:0000256" key="1">
    <source>
        <dbReference type="SAM" id="MobiDB-lite"/>
    </source>
</evidence>
<dbReference type="Proteomes" id="UP000322887">
    <property type="component" value="Chromosome"/>
</dbReference>
<evidence type="ECO:0000313" key="2">
    <source>
        <dbReference type="EMBL" id="QEG18262.1"/>
    </source>
</evidence>
<name>A0ABX5YRT3_9PLAN</name>
<dbReference type="EMBL" id="CP042910">
    <property type="protein sequence ID" value="QEG18262.1"/>
    <property type="molecule type" value="Genomic_DNA"/>
</dbReference>
<evidence type="ECO:0000313" key="3">
    <source>
        <dbReference type="Proteomes" id="UP000322887"/>
    </source>
</evidence>
<reference evidence="2 3" key="1">
    <citation type="submission" date="2019-08" db="EMBL/GenBank/DDBJ databases">
        <title>Deep-cultivation of Planctomycetes and their phenomic and genomic characterization uncovers novel biology.</title>
        <authorList>
            <person name="Wiegand S."/>
            <person name="Jogler M."/>
            <person name="Boedeker C."/>
            <person name="Pinto D."/>
            <person name="Vollmers J."/>
            <person name="Rivas-Marin E."/>
            <person name="Kohn T."/>
            <person name="Peeters S.H."/>
            <person name="Heuer A."/>
            <person name="Rast P."/>
            <person name="Oberbeckmann S."/>
            <person name="Bunk B."/>
            <person name="Jeske O."/>
            <person name="Meyerdierks A."/>
            <person name="Storesund J.E."/>
            <person name="Kallscheuer N."/>
            <person name="Luecker S."/>
            <person name="Lage O.M."/>
            <person name="Pohl T."/>
            <person name="Merkel B.J."/>
            <person name="Hornburger P."/>
            <person name="Mueller R.-W."/>
            <person name="Bruemmer F."/>
            <person name="Labrenz M."/>
            <person name="Spormann A.M."/>
            <person name="Op den Camp H."/>
            <person name="Overmann J."/>
            <person name="Amann R."/>
            <person name="Jetten M.S.M."/>
            <person name="Mascher T."/>
            <person name="Medema M.H."/>
            <person name="Devos D.P."/>
            <person name="Kaster A.-K."/>
            <person name="Ovreas L."/>
            <person name="Rohde M."/>
            <person name="Galperin M.Y."/>
            <person name="Jogler C."/>
        </authorList>
    </citation>
    <scope>NUCLEOTIDE SEQUENCE [LARGE SCALE GENOMIC DNA]</scope>
    <source>
        <strain evidence="2 3">DSM 8797</strain>
    </source>
</reference>
<accession>A0ABX5YRT3</accession>
<dbReference type="Gene3D" id="3.90.1570.30">
    <property type="match status" value="1"/>
</dbReference>
<keyword evidence="3" id="KW-1185">Reference proteome</keyword>